<keyword evidence="1" id="KW-0732">Signal</keyword>
<reference evidence="2" key="1">
    <citation type="submission" date="2014-02" db="EMBL/GenBank/DDBJ databases">
        <title>The Genome Sequence of Trichophyton rubrum (morphotype fischeri) CBS 288.86.</title>
        <authorList>
            <consortium name="The Broad Institute Genomics Platform"/>
            <person name="Cuomo C.A."/>
            <person name="White T.C."/>
            <person name="Graser Y."/>
            <person name="Martinez-Rossi N."/>
            <person name="Heitman J."/>
            <person name="Young S.K."/>
            <person name="Zeng Q."/>
            <person name="Gargeya S."/>
            <person name="Abouelleil A."/>
            <person name="Alvarado L."/>
            <person name="Chapman S.B."/>
            <person name="Gainer-Dewar J."/>
            <person name="Goldberg J."/>
            <person name="Griggs A."/>
            <person name="Gujja S."/>
            <person name="Hansen M."/>
            <person name="Howarth C."/>
            <person name="Imamovic A."/>
            <person name="Larimer J."/>
            <person name="Martinez D."/>
            <person name="Murphy C."/>
            <person name="Pearson M.D."/>
            <person name="Persinoti G."/>
            <person name="Poon T."/>
            <person name="Priest M."/>
            <person name="Roberts A.D."/>
            <person name="Saif S."/>
            <person name="Shea T.D."/>
            <person name="Sykes S.N."/>
            <person name="Wortman J."/>
            <person name="Nusbaum C."/>
            <person name="Birren B."/>
        </authorList>
    </citation>
    <scope>NUCLEOTIDE SEQUENCE [LARGE SCALE GENOMIC DNA]</scope>
    <source>
        <strain evidence="2">CBS 288.86</strain>
    </source>
</reference>
<protein>
    <submittedName>
        <fullName evidence="2">Uncharacterized protein</fullName>
    </submittedName>
</protein>
<accession>A0A022VTP3</accession>
<dbReference type="EMBL" id="KK207902">
    <property type="protein sequence ID" value="EZF49421.1"/>
    <property type="molecule type" value="Genomic_DNA"/>
</dbReference>
<feature type="signal peptide" evidence="1">
    <location>
        <begin position="1"/>
        <end position="21"/>
    </location>
</feature>
<evidence type="ECO:0000256" key="1">
    <source>
        <dbReference type="SAM" id="SignalP"/>
    </source>
</evidence>
<dbReference type="Gene3D" id="2.60.20.10">
    <property type="entry name" value="Crystallins"/>
    <property type="match status" value="1"/>
</dbReference>
<dbReference type="Proteomes" id="UP000023758">
    <property type="component" value="Unassembled WGS sequence"/>
</dbReference>
<dbReference type="AlphaFoldDB" id="A0A022VTP3"/>
<feature type="chain" id="PRO_5001510982" evidence="1">
    <location>
        <begin position="22"/>
        <end position="131"/>
    </location>
</feature>
<name>A0A022VTP3_TRIRU</name>
<gene>
    <name evidence="2" type="ORF">H103_07000</name>
</gene>
<organism evidence="2">
    <name type="scientific">Trichophyton rubrum CBS 288.86</name>
    <dbReference type="NCBI Taxonomy" id="1215330"/>
    <lineage>
        <taxon>Eukaryota</taxon>
        <taxon>Fungi</taxon>
        <taxon>Dikarya</taxon>
        <taxon>Ascomycota</taxon>
        <taxon>Pezizomycotina</taxon>
        <taxon>Eurotiomycetes</taxon>
        <taxon>Eurotiomycetidae</taxon>
        <taxon>Onygenales</taxon>
        <taxon>Arthrodermataceae</taxon>
        <taxon>Trichophyton</taxon>
    </lineage>
</organism>
<sequence length="131" mass="14160">MKVSSSVAAAAALVLASSANAWRLNAYQLQNSQGPKFTAGGPGASGSACHCVGDLNNKISSIEWYSDDPTHHTRCCFVPFNGLGCTGDLGQSWCRNIRVSDLGQIGMDNKISSFRTDCYKPTTKRMEEFQF</sequence>
<proteinExistence type="predicted"/>
<dbReference type="OrthoDB" id="4905085at2759"/>
<evidence type="ECO:0000313" key="2">
    <source>
        <dbReference type="EMBL" id="EZF49421.1"/>
    </source>
</evidence>
<dbReference type="HOGENOM" id="CLU_136888_0_0_1"/>